<accession>A0A8C3NNA0</accession>
<keyword evidence="3" id="KW-1185">Reference proteome</keyword>
<organism evidence="2 3">
    <name type="scientific">Cyanoderma ruficeps</name>
    <name type="common">rufous-capped babbler</name>
    <dbReference type="NCBI Taxonomy" id="181631"/>
    <lineage>
        <taxon>Eukaryota</taxon>
        <taxon>Metazoa</taxon>
        <taxon>Chordata</taxon>
        <taxon>Craniata</taxon>
        <taxon>Vertebrata</taxon>
        <taxon>Euteleostomi</taxon>
        <taxon>Archelosauria</taxon>
        <taxon>Archosauria</taxon>
        <taxon>Dinosauria</taxon>
        <taxon>Saurischia</taxon>
        <taxon>Theropoda</taxon>
        <taxon>Coelurosauria</taxon>
        <taxon>Aves</taxon>
        <taxon>Neognathae</taxon>
        <taxon>Neoaves</taxon>
        <taxon>Telluraves</taxon>
        <taxon>Australaves</taxon>
        <taxon>Passeriformes</taxon>
        <taxon>Sylvioidea</taxon>
        <taxon>Timaliidae</taxon>
        <taxon>Cyanoderma</taxon>
    </lineage>
</organism>
<evidence type="ECO:0000313" key="3">
    <source>
        <dbReference type="Proteomes" id="UP000694396"/>
    </source>
</evidence>
<feature type="compositionally biased region" description="Pro residues" evidence="1">
    <location>
        <begin position="43"/>
        <end position="54"/>
    </location>
</feature>
<name>A0A8C3NNA0_9PASS</name>
<evidence type="ECO:0000256" key="1">
    <source>
        <dbReference type="SAM" id="MobiDB-lite"/>
    </source>
</evidence>
<sequence>MGMLGQWIKKMNMASRLDTVQSKHNLMIPEQRSLNLFTRNPPRNVPPPPAGTTR</sequence>
<dbReference type="AlphaFoldDB" id="A0A8C3NNA0"/>
<protein>
    <submittedName>
        <fullName evidence="2">Uncharacterized protein</fullName>
    </submittedName>
</protein>
<reference evidence="2" key="1">
    <citation type="submission" date="2025-08" db="UniProtKB">
        <authorList>
            <consortium name="Ensembl"/>
        </authorList>
    </citation>
    <scope>IDENTIFICATION</scope>
</reference>
<proteinExistence type="predicted"/>
<feature type="region of interest" description="Disordered" evidence="1">
    <location>
        <begin position="35"/>
        <end position="54"/>
    </location>
</feature>
<dbReference type="Ensembl" id="ENSCRFT00000000398.1">
    <property type="protein sequence ID" value="ENSCRFP00000000375.1"/>
    <property type="gene ID" value="ENSCRFG00000000337.1"/>
</dbReference>
<dbReference type="Proteomes" id="UP000694396">
    <property type="component" value="Unplaced"/>
</dbReference>
<reference evidence="2" key="2">
    <citation type="submission" date="2025-09" db="UniProtKB">
        <authorList>
            <consortium name="Ensembl"/>
        </authorList>
    </citation>
    <scope>IDENTIFICATION</scope>
</reference>
<evidence type="ECO:0000313" key="2">
    <source>
        <dbReference type="Ensembl" id="ENSCRFP00000000375.1"/>
    </source>
</evidence>